<keyword evidence="3" id="KW-0547">Nucleotide-binding</keyword>
<name>A0A7S6WMD6_9SPIR</name>
<dbReference type="GO" id="GO:0005524">
    <property type="term" value="F:ATP binding"/>
    <property type="evidence" value="ECO:0007669"/>
    <property type="project" value="UniProtKB-KW"/>
</dbReference>
<dbReference type="Proteomes" id="UP000593915">
    <property type="component" value="Chromosome"/>
</dbReference>
<proteinExistence type="inferred from homology"/>
<protein>
    <submittedName>
        <fullName evidence="6">ABC transporter ATP-binding protein</fullName>
    </submittedName>
</protein>
<dbReference type="Gene3D" id="3.40.50.300">
    <property type="entry name" value="P-loop containing nucleotide triphosphate hydrolases"/>
    <property type="match status" value="1"/>
</dbReference>
<dbReference type="SUPFAM" id="SSF52540">
    <property type="entry name" value="P-loop containing nucleoside triphosphate hydrolases"/>
    <property type="match status" value="1"/>
</dbReference>
<dbReference type="InterPro" id="IPR027417">
    <property type="entry name" value="P-loop_NTPase"/>
</dbReference>
<evidence type="ECO:0000256" key="3">
    <source>
        <dbReference type="ARBA" id="ARBA00022741"/>
    </source>
</evidence>
<evidence type="ECO:0000313" key="6">
    <source>
        <dbReference type="EMBL" id="QOW59793.1"/>
    </source>
</evidence>
<dbReference type="InterPro" id="IPR003593">
    <property type="entry name" value="AAA+_ATPase"/>
</dbReference>
<evidence type="ECO:0000256" key="2">
    <source>
        <dbReference type="ARBA" id="ARBA00022448"/>
    </source>
</evidence>
<comment type="similarity">
    <text evidence="1">Belongs to the ABC transporter superfamily.</text>
</comment>
<dbReference type="PANTHER" id="PTHR43776:SF7">
    <property type="entry name" value="D,D-DIPEPTIDE TRANSPORT ATP-BINDING PROTEIN DDPF-RELATED"/>
    <property type="match status" value="1"/>
</dbReference>
<keyword evidence="2" id="KW-0813">Transport</keyword>
<dbReference type="PANTHER" id="PTHR43776">
    <property type="entry name" value="TRANSPORT ATP-BINDING PROTEIN"/>
    <property type="match status" value="1"/>
</dbReference>
<feature type="domain" description="ABC transporter" evidence="5">
    <location>
        <begin position="5"/>
        <end position="254"/>
    </location>
</feature>
<dbReference type="PROSITE" id="PS50893">
    <property type="entry name" value="ABC_TRANSPORTER_2"/>
    <property type="match status" value="1"/>
</dbReference>
<keyword evidence="4 6" id="KW-0067">ATP-binding</keyword>
<evidence type="ECO:0000313" key="7">
    <source>
        <dbReference type="Proteomes" id="UP000593915"/>
    </source>
</evidence>
<dbReference type="EMBL" id="CP061839">
    <property type="protein sequence ID" value="QOW59793.1"/>
    <property type="molecule type" value="Genomic_DNA"/>
</dbReference>
<dbReference type="GO" id="GO:0055085">
    <property type="term" value="P:transmembrane transport"/>
    <property type="evidence" value="ECO:0007669"/>
    <property type="project" value="UniProtKB-ARBA"/>
</dbReference>
<dbReference type="GO" id="GO:0016887">
    <property type="term" value="F:ATP hydrolysis activity"/>
    <property type="evidence" value="ECO:0007669"/>
    <property type="project" value="InterPro"/>
</dbReference>
<dbReference type="SMART" id="SM00382">
    <property type="entry name" value="AAA"/>
    <property type="match status" value="1"/>
</dbReference>
<dbReference type="InterPro" id="IPR003439">
    <property type="entry name" value="ABC_transporter-like_ATP-bd"/>
</dbReference>
<dbReference type="PROSITE" id="PS00211">
    <property type="entry name" value="ABC_TRANSPORTER_1"/>
    <property type="match status" value="1"/>
</dbReference>
<dbReference type="InterPro" id="IPR017871">
    <property type="entry name" value="ABC_transporter-like_CS"/>
</dbReference>
<dbReference type="AlphaFoldDB" id="A0A7S6WMD6"/>
<reference evidence="6 7" key="1">
    <citation type="submission" date="2020-09" db="EMBL/GenBank/DDBJ databases">
        <title>Characterization of Treponema spp. from bovine digital dermatitis in Korea.</title>
        <authorList>
            <person name="Espiritu H.M."/>
            <person name="Cho Y.I."/>
            <person name="Mamuad L."/>
        </authorList>
    </citation>
    <scope>NUCLEOTIDE SEQUENCE [LARGE SCALE GENOMIC DNA]</scope>
    <source>
        <strain evidence="6 7">KS1</strain>
    </source>
</reference>
<evidence type="ECO:0000256" key="4">
    <source>
        <dbReference type="ARBA" id="ARBA00022840"/>
    </source>
</evidence>
<evidence type="ECO:0000256" key="1">
    <source>
        <dbReference type="ARBA" id="ARBA00005417"/>
    </source>
</evidence>
<accession>A0A7S6WMD6</accession>
<gene>
    <name evidence="6" type="ORF">IFE08_07895</name>
</gene>
<sequence>MKYLLEVKDLKKDYEIRKGIFKRRETVHAVKNISFKIHRGQIVGLAGESGSGKTTVAKIITKIEAPTCGSVQFNGVRIDNIKEREFLKYRTDIQMIFQNPFASMNPKLKLKTSLLEAPVINKLYLKKEAQDRLINFMKEFGLKPEILKRFPGEVSGGELQRLSIIRALSVNPKFLIADEIVSALDVPVQIRILKLLKKLQKNYKLSILFISHDLSVIKNIADRVVILKNGNIVEENLTEKIFLNPEHEYTRQLVNSVPSLNGLCRNR</sequence>
<dbReference type="Pfam" id="PF00005">
    <property type="entry name" value="ABC_tran"/>
    <property type="match status" value="1"/>
</dbReference>
<organism evidence="6 7">
    <name type="scientific">Treponema pedis</name>
    <dbReference type="NCBI Taxonomy" id="409322"/>
    <lineage>
        <taxon>Bacteria</taxon>
        <taxon>Pseudomonadati</taxon>
        <taxon>Spirochaetota</taxon>
        <taxon>Spirochaetia</taxon>
        <taxon>Spirochaetales</taxon>
        <taxon>Treponemataceae</taxon>
        <taxon>Treponema</taxon>
    </lineage>
</organism>
<dbReference type="CDD" id="cd03257">
    <property type="entry name" value="ABC_NikE_OppD_transporters"/>
    <property type="match status" value="1"/>
</dbReference>
<dbReference type="InterPro" id="IPR050319">
    <property type="entry name" value="ABC_transp_ATP-bind"/>
</dbReference>
<evidence type="ECO:0000259" key="5">
    <source>
        <dbReference type="PROSITE" id="PS50893"/>
    </source>
</evidence>
<dbReference type="RefSeq" id="WP_194075436.1">
    <property type="nucleotide sequence ID" value="NZ_CP061839.1"/>
</dbReference>